<evidence type="ECO:0000313" key="3">
    <source>
        <dbReference type="Proteomes" id="UP000298061"/>
    </source>
</evidence>
<accession>A0A4Z0A0P7</accession>
<evidence type="ECO:0000256" key="1">
    <source>
        <dbReference type="SAM" id="MobiDB-lite"/>
    </source>
</evidence>
<keyword evidence="3" id="KW-1185">Reference proteome</keyword>
<dbReference type="AlphaFoldDB" id="A0A4Z0A0P7"/>
<dbReference type="OrthoDB" id="3250313at2759"/>
<reference evidence="2 3" key="1">
    <citation type="submission" date="2019-02" db="EMBL/GenBank/DDBJ databases">
        <title>Genome sequencing of the rare red list fungi Hericium alpestre (H. flagellum).</title>
        <authorList>
            <person name="Buettner E."/>
            <person name="Kellner H."/>
        </authorList>
    </citation>
    <scope>NUCLEOTIDE SEQUENCE [LARGE SCALE GENOMIC DNA]</scope>
    <source>
        <strain evidence="2 3">DSM 108284</strain>
    </source>
</reference>
<proteinExistence type="predicted"/>
<name>A0A4Z0A0P7_9AGAM</name>
<gene>
    <name evidence="2" type="ORF">EWM64_g4746</name>
</gene>
<organism evidence="2 3">
    <name type="scientific">Hericium alpestre</name>
    <dbReference type="NCBI Taxonomy" id="135208"/>
    <lineage>
        <taxon>Eukaryota</taxon>
        <taxon>Fungi</taxon>
        <taxon>Dikarya</taxon>
        <taxon>Basidiomycota</taxon>
        <taxon>Agaricomycotina</taxon>
        <taxon>Agaricomycetes</taxon>
        <taxon>Russulales</taxon>
        <taxon>Hericiaceae</taxon>
        <taxon>Hericium</taxon>
    </lineage>
</organism>
<sequence>MRMEEDASHWPDKMREIHGLLTHGKEWGEHWAACVREWVQLEGMDGFPVDVKSNTNIGAFSSATHPEPVGRWIAYKRMAKDRPIGNLKTYAAAWWTWWGDCQPSDRSVDQNGRPADPDDALDWSCMDVTTSCGILLVIVSLSFWGAEVFKAGGTDSRQAQEWQDAVSQATVAFTCIRRWKEANEGGSGKRKSIPPPSSSSRPKKCRKA</sequence>
<protein>
    <submittedName>
        <fullName evidence="2">Uncharacterized protein</fullName>
    </submittedName>
</protein>
<dbReference type="STRING" id="135208.A0A4Z0A0P7"/>
<dbReference type="Proteomes" id="UP000298061">
    <property type="component" value="Unassembled WGS sequence"/>
</dbReference>
<comment type="caution">
    <text evidence="2">The sequence shown here is derived from an EMBL/GenBank/DDBJ whole genome shotgun (WGS) entry which is preliminary data.</text>
</comment>
<evidence type="ECO:0000313" key="2">
    <source>
        <dbReference type="EMBL" id="TFY79268.1"/>
    </source>
</evidence>
<feature type="region of interest" description="Disordered" evidence="1">
    <location>
        <begin position="183"/>
        <end position="208"/>
    </location>
</feature>
<dbReference type="EMBL" id="SFCI01000530">
    <property type="protein sequence ID" value="TFY79268.1"/>
    <property type="molecule type" value="Genomic_DNA"/>
</dbReference>